<evidence type="ECO:0000313" key="2">
    <source>
        <dbReference type="Proteomes" id="UP000789901"/>
    </source>
</evidence>
<organism evidence="1 2">
    <name type="scientific">Gigaspora margarita</name>
    <dbReference type="NCBI Taxonomy" id="4874"/>
    <lineage>
        <taxon>Eukaryota</taxon>
        <taxon>Fungi</taxon>
        <taxon>Fungi incertae sedis</taxon>
        <taxon>Mucoromycota</taxon>
        <taxon>Glomeromycotina</taxon>
        <taxon>Glomeromycetes</taxon>
        <taxon>Diversisporales</taxon>
        <taxon>Gigasporaceae</taxon>
        <taxon>Gigaspora</taxon>
    </lineage>
</organism>
<feature type="non-terminal residue" evidence="1">
    <location>
        <position position="44"/>
    </location>
</feature>
<keyword evidence="2" id="KW-1185">Reference proteome</keyword>
<comment type="caution">
    <text evidence="1">The sequence shown here is derived from an EMBL/GenBank/DDBJ whole genome shotgun (WGS) entry which is preliminary data.</text>
</comment>
<accession>A0ABN7X5R5</accession>
<feature type="non-terminal residue" evidence="1">
    <location>
        <position position="1"/>
    </location>
</feature>
<protein>
    <submittedName>
        <fullName evidence="1">23921_t:CDS:1</fullName>
    </submittedName>
</protein>
<dbReference type="EMBL" id="CAJVQB010090180">
    <property type="protein sequence ID" value="CAG8847992.1"/>
    <property type="molecule type" value="Genomic_DNA"/>
</dbReference>
<proteinExistence type="predicted"/>
<evidence type="ECO:0000313" key="1">
    <source>
        <dbReference type="EMBL" id="CAG8847992.1"/>
    </source>
</evidence>
<dbReference type="Proteomes" id="UP000789901">
    <property type="component" value="Unassembled WGS sequence"/>
</dbReference>
<sequence>TLEIYNGSVIAVEVDEPTSNWPTGSQLAIFSPFLLFLDLDVFGF</sequence>
<reference evidence="1 2" key="1">
    <citation type="submission" date="2021-06" db="EMBL/GenBank/DDBJ databases">
        <authorList>
            <person name="Kallberg Y."/>
            <person name="Tangrot J."/>
            <person name="Rosling A."/>
        </authorList>
    </citation>
    <scope>NUCLEOTIDE SEQUENCE [LARGE SCALE GENOMIC DNA]</scope>
    <source>
        <strain evidence="1 2">120-4 pot B 10/14</strain>
    </source>
</reference>
<name>A0ABN7X5R5_GIGMA</name>
<gene>
    <name evidence="1" type="ORF">GMARGA_LOCUS38956</name>
</gene>